<dbReference type="Proteomes" id="UP000203537">
    <property type="component" value="Genome"/>
</dbReference>
<name>Q5ZNT0_9VIRU</name>
<evidence type="ECO:0000313" key="1">
    <source>
        <dbReference type="EMBL" id="CAG18171.1"/>
    </source>
</evidence>
<sequence>MALKLFVPNEWKVLLPTTLQKELVSTIVTWQVTHESSQGAKGAYNGVTAELIESDYDWWFRKADDRNTKPDQKCYSVFVMYV</sequence>
<evidence type="ECO:0000313" key="2">
    <source>
        <dbReference type="Proteomes" id="UP000203537"/>
    </source>
</evidence>
<organism evidence="1 2">
    <name type="scientific">Bracoviriform congregatae</name>
    <dbReference type="NCBI Taxonomy" id="39640"/>
    <lineage>
        <taxon>Viruses</taxon>
        <taxon>Viruses incertae sedis</taxon>
        <taxon>Polydnaviriformidae</taxon>
        <taxon>Bracoviriform</taxon>
    </lineage>
</organism>
<dbReference type="GeneID" id="3238841"/>
<accession>Q5ZNT0</accession>
<protein>
    <submittedName>
        <fullName evidence="1">Uncharacterized protein</fullName>
    </submittedName>
</protein>
<gene>
    <name evidence="1" type="ORF">CcBV_35.1a</name>
</gene>
<dbReference type="KEGG" id="vg:3238841"/>
<proteinExistence type="predicted"/>
<reference evidence="1 2" key="1">
    <citation type="journal article" date="2004" name="Science">
        <title>Genome sequence of a polydnavirus: insights into symbiotic virus evolution.</title>
        <authorList>
            <person name="Espagne E."/>
            <person name="Dupuy C."/>
            <person name="Huguet E."/>
            <person name="Cattolico L."/>
            <person name="Provost B."/>
            <person name="Martins N."/>
            <person name="Poirie M."/>
            <person name="Periquet G."/>
            <person name="Drezen J.M."/>
        </authorList>
    </citation>
    <scope>NUCLEOTIDE SEQUENCE [LARGE SCALE GENOMIC DNA]</scope>
</reference>
<dbReference type="EMBL" id="AJ632332">
    <property type="protein sequence ID" value="CAG18171.1"/>
    <property type="molecule type" value="Genomic_DNA"/>
</dbReference>
<dbReference type="RefSeq" id="YP_184905.1">
    <property type="nucleotide sequence ID" value="NC_006661.1"/>
</dbReference>